<feature type="region of interest" description="Disordered" evidence="2">
    <location>
        <begin position="395"/>
        <end position="415"/>
    </location>
</feature>
<reference evidence="4 5" key="1">
    <citation type="journal article" date="2023" name="IMA Fungus">
        <title>Comparative genomic study of the Penicillium genus elucidates a diverse pangenome and 15 lateral gene transfer events.</title>
        <authorList>
            <person name="Petersen C."/>
            <person name="Sorensen T."/>
            <person name="Nielsen M.R."/>
            <person name="Sondergaard T.E."/>
            <person name="Sorensen J.L."/>
            <person name="Fitzpatrick D.A."/>
            <person name="Frisvad J.C."/>
            <person name="Nielsen K.L."/>
        </authorList>
    </citation>
    <scope>NUCLEOTIDE SEQUENCE [LARGE SCALE GENOMIC DNA]</scope>
    <source>
        <strain evidence="4 5">IBT 29057</strain>
    </source>
</reference>
<dbReference type="InterPro" id="IPR009057">
    <property type="entry name" value="Homeodomain-like_sf"/>
</dbReference>
<evidence type="ECO:0000256" key="1">
    <source>
        <dbReference type="ARBA" id="ARBA00023125"/>
    </source>
</evidence>
<evidence type="ECO:0000313" key="4">
    <source>
        <dbReference type="EMBL" id="KAJ5568969.1"/>
    </source>
</evidence>
<dbReference type="InterPro" id="IPR004875">
    <property type="entry name" value="DDE_SF_endonuclease_dom"/>
</dbReference>
<proteinExistence type="predicted"/>
<dbReference type="PANTHER" id="PTHR19303">
    <property type="entry name" value="TRANSPOSON"/>
    <property type="match status" value="1"/>
</dbReference>
<dbReference type="Pfam" id="PF03184">
    <property type="entry name" value="DDE_1"/>
    <property type="match status" value="1"/>
</dbReference>
<dbReference type="PROSITE" id="PS51253">
    <property type="entry name" value="HTH_CENPB"/>
    <property type="match status" value="1"/>
</dbReference>
<evidence type="ECO:0000259" key="3">
    <source>
        <dbReference type="PROSITE" id="PS51253"/>
    </source>
</evidence>
<dbReference type="InterPro" id="IPR036397">
    <property type="entry name" value="RNaseH_sf"/>
</dbReference>
<dbReference type="EMBL" id="JAQJAC010000010">
    <property type="protein sequence ID" value="KAJ5568969.1"/>
    <property type="molecule type" value="Genomic_DNA"/>
</dbReference>
<dbReference type="GO" id="GO:0005634">
    <property type="term" value="C:nucleus"/>
    <property type="evidence" value="ECO:0007669"/>
    <property type="project" value="TreeGrafter"/>
</dbReference>
<dbReference type="AlphaFoldDB" id="A0AAD6GNN1"/>
<keyword evidence="1" id="KW-0238">DNA-binding</keyword>
<dbReference type="InterPro" id="IPR050863">
    <property type="entry name" value="CenT-Element_Derived"/>
</dbReference>
<evidence type="ECO:0000313" key="5">
    <source>
        <dbReference type="Proteomes" id="UP001216150"/>
    </source>
</evidence>
<evidence type="ECO:0000256" key="2">
    <source>
        <dbReference type="SAM" id="MobiDB-lite"/>
    </source>
</evidence>
<gene>
    <name evidence="4" type="ORF">N7450_011455</name>
</gene>
<feature type="compositionally biased region" description="Low complexity" evidence="2">
    <location>
        <begin position="406"/>
        <end position="415"/>
    </location>
</feature>
<dbReference type="Gene3D" id="1.10.10.60">
    <property type="entry name" value="Homeodomain-like"/>
    <property type="match status" value="1"/>
</dbReference>
<dbReference type="Proteomes" id="UP001216150">
    <property type="component" value="Unassembled WGS sequence"/>
</dbReference>
<dbReference type="GO" id="GO:0003677">
    <property type="term" value="F:DNA binding"/>
    <property type="evidence" value="ECO:0007669"/>
    <property type="project" value="UniProtKB-KW"/>
</dbReference>
<keyword evidence="5" id="KW-1185">Reference proteome</keyword>
<protein>
    <recommendedName>
        <fullName evidence="3">HTH CENPB-type domain-containing protein</fullName>
    </recommendedName>
</protein>
<sequence length="555" mass="62439">MPPIRSQRSQKLIQQEGPLLFAIKAIKNGQYSSAAAAARAFSVPVSTLKHRINGRQFWDEIRHPRHKFTLLEEKSMEKWLLSMDSGGAALTHAMLRDMANLLLRSRELTPSDPPPKVGKNWTTEFVKRHRSLSFCFSRKYNYERALSEDPEIIFSWFKLVENTIKKYGITSDDVYNFDESGFAMEISSTQRIITSAEYYGKRGVLQPGNREWVTAIECIGANGVVLPPYIIFKGKVFWNVGLQNHHFGSSNGWTTDEIGIDWLQIHFLSNLPKRKGKYVLLILDGHSSHLTPEFDQICKENDIISLCMPAHASHLLQPLDVGFFAVLKRVYGGLVMEEMRLGVNSIDKDDFIQLYPIAREAAYKAQTIQNSFKGAGLVPLDANHVLDKLNIQLESFPSSQPPEPRPGSSSSTSDLDTLWSLSKLQKTNSRIKKGLEPSSETMTSPLNELLTAHELIFIQDRYAKLETANRKQLKKKAASKKQIKHQGSLRGLEEIAPDMVVRKPGGSEYIFSIHDVAEPPLEPELPSVSTVRRPVTCSGCGTKGHIYSVCPTKVF</sequence>
<comment type="caution">
    <text evidence="4">The sequence shown here is derived from an EMBL/GenBank/DDBJ whole genome shotgun (WGS) entry which is preliminary data.</text>
</comment>
<dbReference type="PANTHER" id="PTHR19303:SF62">
    <property type="entry name" value="HTH CENPB-TYPE DOMAIN-CONTAINING PROTEIN-RELATED"/>
    <property type="match status" value="1"/>
</dbReference>
<dbReference type="InterPro" id="IPR006600">
    <property type="entry name" value="HTH_CenpB_DNA-bd_dom"/>
</dbReference>
<dbReference type="Gene3D" id="3.30.420.10">
    <property type="entry name" value="Ribonuclease H-like superfamily/Ribonuclease H"/>
    <property type="match status" value="1"/>
</dbReference>
<accession>A0AAD6GNN1</accession>
<organism evidence="4 5">
    <name type="scientific">Penicillium hetheringtonii</name>
    <dbReference type="NCBI Taxonomy" id="911720"/>
    <lineage>
        <taxon>Eukaryota</taxon>
        <taxon>Fungi</taxon>
        <taxon>Dikarya</taxon>
        <taxon>Ascomycota</taxon>
        <taxon>Pezizomycotina</taxon>
        <taxon>Eurotiomycetes</taxon>
        <taxon>Eurotiomycetidae</taxon>
        <taxon>Eurotiales</taxon>
        <taxon>Aspergillaceae</taxon>
        <taxon>Penicillium</taxon>
    </lineage>
</organism>
<dbReference type="SMART" id="SM00674">
    <property type="entry name" value="CENPB"/>
    <property type="match status" value="1"/>
</dbReference>
<dbReference type="SUPFAM" id="SSF46689">
    <property type="entry name" value="Homeodomain-like"/>
    <property type="match status" value="1"/>
</dbReference>
<name>A0AAD6GNN1_9EURO</name>
<dbReference type="Pfam" id="PF03221">
    <property type="entry name" value="HTH_Tnp_Tc5"/>
    <property type="match status" value="1"/>
</dbReference>
<feature type="domain" description="HTH CENPB-type" evidence="3">
    <location>
        <begin position="60"/>
        <end position="135"/>
    </location>
</feature>